<organism evidence="2 3">
    <name type="scientific">Popillia japonica</name>
    <name type="common">Japanese beetle</name>
    <dbReference type="NCBI Taxonomy" id="7064"/>
    <lineage>
        <taxon>Eukaryota</taxon>
        <taxon>Metazoa</taxon>
        <taxon>Ecdysozoa</taxon>
        <taxon>Arthropoda</taxon>
        <taxon>Hexapoda</taxon>
        <taxon>Insecta</taxon>
        <taxon>Pterygota</taxon>
        <taxon>Neoptera</taxon>
        <taxon>Endopterygota</taxon>
        <taxon>Coleoptera</taxon>
        <taxon>Polyphaga</taxon>
        <taxon>Scarabaeiformia</taxon>
        <taxon>Scarabaeidae</taxon>
        <taxon>Rutelinae</taxon>
        <taxon>Popillia</taxon>
    </lineage>
</organism>
<proteinExistence type="predicted"/>
<comment type="caution">
    <text evidence="2">The sequence shown here is derived from an EMBL/GenBank/DDBJ whole genome shotgun (WGS) entry which is preliminary data.</text>
</comment>
<gene>
    <name evidence="2" type="ORF">QE152_g38823</name>
</gene>
<protein>
    <submittedName>
        <fullName evidence="2">Uncharacterized protein</fullName>
    </submittedName>
</protein>
<dbReference type="AlphaFoldDB" id="A0AAW1HVA8"/>
<evidence type="ECO:0000313" key="3">
    <source>
        <dbReference type="Proteomes" id="UP001458880"/>
    </source>
</evidence>
<keyword evidence="3" id="KW-1185">Reference proteome</keyword>
<dbReference type="Proteomes" id="UP001458880">
    <property type="component" value="Unassembled WGS sequence"/>
</dbReference>
<reference evidence="2 3" key="1">
    <citation type="journal article" date="2024" name="BMC Genomics">
        <title>De novo assembly and annotation of Popillia japonica's genome with initial clues to its potential as an invasive pest.</title>
        <authorList>
            <person name="Cucini C."/>
            <person name="Boschi S."/>
            <person name="Funari R."/>
            <person name="Cardaioli E."/>
            <person name="Iannotti N."/>
            <person name="Marturano G."/>
            <person name="Paoli F."/>
            <person name="Bruttini M."/>
            <person name="Carapelli A."/>
            <person name="Frati F."/>
            <person name="Nardi F."/>
        </authorList>
    </citation>
    <scope>NUCLEOTIDE SEQUENCE [LARGE SCALE GENOMIC DNA]</scope>
    <source>
        <strain evidence="2">DMR45628</strain>
    </source>
</reference>
<accession>A0AAW1HVA8</accession>
<dbReference type="EMBL" id="JASPKY010000869">
    <property type="protein sequence ID" value="KAK9680783.1"/>
    <property type="molecule type" value="Genomic_DNA"/>
</dbReference>
<evidence type="ECO:0000313" key="2">
    <source>
        <dbReference type="EMBL" id="KAK9680783.1"/>
    </source>
</evidence>
<sequence length="273" mass="31442">MEDSLSVKSNESLATSDEFDFVSEKPGSSKTPTLNIVSGCFNELEKTMSEVIRESELHITNQDSDTKKVGQSRFYSHVEPGTDPLSIYNQISPSEKKDVMKPEPDYSDEEAGLTITMMMIVVKRKNKAIEKKKCMWAKKWIERRMKGRGILNMLNQELLIEDPAAYKMLLIEDPAAYKIFLRMNNVTFEKLLRLVSNKIKKQDTQFRESISARCRLETTLRFLATGETFRSLMYSTRIHESSISRFVPEVCKAIYTSLKDIYLKTPGSCNEWE</sequence>
<feature type="region of interest" description="Disordered" evidence="1">
    <location>
        <begin position="1"/>
        <end position="33"/>
    </location>
</feature>
<evidence type="ECO:0000256" key="1">
    <source>
        <dbReference type="SAM" id="MobiDB-lite"/>
    </source>
</evidence>
<feature type="compositionally biased region" description="Polar residues" evidence="1">
    <location>
        <begin position="1"/>
        <end position="15"/>
    </location>
</feature>
<name>A0AAW1HVA8_POPJA</name>